<keyword evidence="1" id="KW-0812">Transmembrane</keyword>
<dbReference type="Pfam" id="PF00873">
    <property type="entry name" value="ACR_tran"/>
    <property type="match status" value="1"/>
</dbReference>
<dbReference type="GO" id="GO:0042910">
    <property type="term" value="F:xenobiotic transmembrane transporter activity"/>
    <property type="evidence" value="ECO:0007669"/>
    <property type="project" value="TreeGrafter"/>
</dbReference>
<dbReference type="Proteomes" id="UP000020218">
    <property type="component" value="Unassembled WGS sequence"/>
</dbReference>
<keyword evidence="1" id="KW-0472">Membrane</keyword>
<dbReference type="STRING" id="1454001.AW08_03630"/>
<evidence type="ECO:0000313" key="3">
    <source>
        <dbReference type="Proteomes" id="UP000020218"/>
    </source>
</evidence>
<evidence type="ECO:0000256" key="1">
    <source>
        <dbReference type="SAM" id="Phobius"/>
    </source>
</evidence>
<accession>A0A011MQJ8</accession>
<keyword evidence="3" id="KW-1185">Reference proteome</keyword>
<dbReference type="PATRIC" id="fig|1454001.3.peg.3668"/>
<comment type="caution">
    <text evidence="2">The sequence shown here is derived from an EMBL/GenBank/DDBJ whole genome shotgun (WGS) entry which is preliminary data.</text>
</comment>
<feature type="transmembrane region" description="Helical" evidence="1">
    <location>
        <begin position="6"/>
        <end position="25"/>
    </location>
</feature>
<feature type="transmembrane region" description="Helical" evidence="1">
    <location>
        <begin position="91"/>
        <end position="117"/>
    </location>
</feature>
<evidence type="ECO:0000313" key="2">
    <source>
        <dbReference type="EMBL" id="EXI64881.1"/>
    </source>
</evidence>
<proteinExistence type="predicted"/>
<sequence>MAVAVGFIALAGVAAETGVVMLIYLDHAWQAIRQECVAAGRAATADDLYRAVMEGAVERVRPKMMTVVAIMAGLLPIMWGTGTGSEVMRRIAAPMVGGMVSSTILTLAVIPALYALVQQWSLRREVVAMAASTDAGQARAG</sequence>
<dbReference type="SUPFAM" id="SSF82866">
    <property type="entry name" value="Multidrug efflux transporter AcrB transmembrane domain"/>
    <property type="match status" value="1"/>
</dbReference>
<dbReference type="PANTHER" id="PTHR32063">
    <property type="match status" value="1"/>
</dbReference>
<feature type="transmembrane region" description="Helical" evidence="1">
    <location>
        <begin position="60"/>
        <end position="79"/>
    </location>
</feature>
<dbReference type="InterPro" id="IPR001036">
    <property type="entry name" value="Acrflvin-R"/>
</dbReference>
<gene>
    <name evidence="2" type="primary">cusA</name>
    <name evidence="2" type="ORF">AW08_03630</name>
</gene>
<organism evidence="2 3">
    <name type="scientific">Candidatus Accumulibacter adjunctus</name>
    <dbReference type="NCBI Taxonomy" id="1454001"/>
    <lineage>
        <taxon>Bacteria</taxon>
        <taxon>Pseudomonadati</taxon>
        <taxon>Pseudomonadota</taxon>
        <taxon>Betaproteobacteria</taxon>
        <taxon>Candidatus Accumulibacter</taxon>
    </lineage>
</organism>
<dbReference type="GO" id="GO:0005886">
    <property type="term" value="C:plasma membrane"/>
    <property type="evidence" value="ECO:0007669"/>
    <property type="project" value="TreeGrafter"/>
</dbReference>
<dbReference type="Gene3D" id="1.20.1640.10">
    <property type="entry name" value="Multidrug efflux transporter AcrB transmembrane domain"/>
    <property type="match status" value="1"/>
</dbReference>
<name>A0A011MQJ8_9PROT</name>
<dbReference type="PANTHER" id="PTHR32063:SF19">
    <property type="entry name" value="CATION EFFLUX SYSTEM PROTEIN CUSA"/>
    <property type="match status" value="1"/>
</dbReference>
<keyword evidence="1" id="KW-1133">Transmembrane helix</keyword>
<protein>
    <submittedName>
        <fullName evidence="2">Cation efflux system protein CusA</fullName>
    </submittedName>
</protein>
<dbReference type="AlphaFoldDB" id="A0A011MQJ8"/>
<reference evidence="2" key="1">
    <citation type="submission" date="2014-02" db="EMBL/GenBank/DDBJ databases">
        <title>Expanding our view of genomic diversity in Candidatus Accumulibacter clades.</title>
        <authorList>
            <person name="Skennerton C.T."/>
            <person name="Barr J.J."/>
            <person name="Slater F.R."/>
            <person name="Bond P.L."/>
            <person name="Tyson G.W."/>
        </authorList>
    </citation>
    <scope>NUCLEOTIDE SEQUENCE [LARGE SCALE GENOMIC DNA]</scope>
</reference>
<dbReference type="EMBL" id="JFAX01000032">
    <property type="protein sequence ID" value="EXI64881.1"/>
    <property type="molecule type" value="Genomic_DNA"/>
</dbReference>